<keyword evidence="4" id="KW-0808">Transferase</keyword>
<dbReference type="GO" id="GO:0046983">
    <property type="term" value="F:protein dimerization activity"/>
    <property type="evidence" value="ECO:0007669"/>
    <property type="project" value="InterPro"/>
</dbReference>
<feature type="coiled-coil region" evidence="9">
    <location>
        <begin position="159"/>
        <end position="186"/>
    </location>
</feature>
<proteinExistence type="predicted"/>
<evidence type="ECO:0000256" key="3">
    <source>
        <dbReference type="ARBA" id="ARBA00022553"/>
    </source>
</evidence>
<evidence type="ECO:0000256" key="1">
    <source>
        <dbReference type="ARBA" id="ARBA00000085"/>
    </source>
</evidence>
<evidence type="ECO:0000256" key="5">
    <source>
        <dbReference type="ARBA" id="ARBA00022741"/>
    </source>
</evidence>
<dbReference type="Pfam" id="PF02518">
    <property type="entry name" value="HATPase_c"/>
    <property type="match status" value="1"/>
</dbReference>
<dbReference type="PANTHER" id="PTHR24421:SF10">
    <property type="entry name" value="NITRATE_NITRITE SENSOR PROTEIN NARQ"/>
    <property type="match status" value="1"/>
</dbReference>
<dbReference type="SUPFAM" id="SSF55874">
    <property type="entry name" value="ATPase domain of HSP90 chaperone/DNA topoisomerase II/histidine kinase"/>
    <property type="match status" value="1"/>
</dbReference>
<comment type="catalytic activity">
    <reaction evidence="1">
        <text>ATP + protein L-histidine = ADP + protein N-phospho-L-histidine.</text>
        <dbReference type="EC" id="2.7.13.3"/>
    </reaction>
</comment>
<dbReference type="InterPro" id="IPR055558">
    <property type="entry name" value="DUF7134"/>
</dbReference>
<dbReference type="Gene3D" id="1.20.5.1930">
    <property type="match status" value="1"/>
</dbReference>
<keyword evidence="6 12" id="KW-0418">Kinase</keyword>
<evidence type="ECO:0000256" key="2">
    <source>
        <dbReference type="ARBA" id="ARBA00012438"/>
    </source>
</evidence>
<evidence type="ECO:0000256" key="4">
    <source>
        <dbReference type="ARBA" id="ARBA00022679"/>
    </source>
</evidence>
<evidence type="ECO:0000313" key="12">
    <source>
        <dbReference type="EMBL" id="MBB6034594.1"/>
    </source>
</evidence>
<dbReference type="Proteomes" id="UP000548476">
    <property type="component" value="Unassembled WGS sequence"/>
</dbReference>
<keyword evidence="5" id="KW-0547">Nucleotide-binding</keyword>
<dbReference type="InterPro" id="IPR050482">
    <property type="entry name" value="Sensor_HK_TwoCompSys"/>
</dbReference>
<organism evidence="12 13">
    <name type="scientific">Phytomonospora endophytica</name>
    <dbReference type="NCBI Taxonomy" id="714109"/>
    <lineage>
        <taxon>Bacteria</taxon>
        <taxon>Bacillati</taxon>
        <taxon>Actinomycetota</taxon>
        <taxon>Actinomycetes</taxon>
        <taxon>Micromonosporales</taxon>
        <taxon>Micromonosporaceae</taxon>
        <taxon>Phytomonospora</taxon>
    </lineage>
</organism>
<keyword evidence="3" id="KW-0597">Phosphoprotein</keyword>
<dbReference type="InterPro" id="IPR036890">
    <property type="entry name" value="HATPase_C_sf"/>
</dbReference>
<dbReference type="SMART" id="SM00387">
    <property type="entry name" value="HATPase_c"/>
    <property type="match status" value="1"/>
</dbReference>
<dbReference type="Pfam" id="PF23539">
    <property type="entry name" value="DUF7134"/>
    <property type="match status" value="1"/>
</dbReference>
<dbReference type="GO" id="GO:0000155">
    <property type="term" value="F:phosphorelay sensor kinase activity"/>
    <property type="evidence" value="ECO:0007669"/>
    <property type="project" value="InterPro"/>
</dbReference>
<dbReference type="AlphaFoldDB" id="A0A841FFH2"/>
<evidence type="ECO:0000256" key="7">
    <source>
        <dbReference type="ARBA" id="ARBA00022840"/>
    </source>
</evidence>
<dbReference type="GO" id="GO:0016020">
    <property type="term" value="C:membrane"/>
    <property type="evidence" value="ECO:0007669"/>
    <property type="project" value="InterPro"/>
</dbReference>
<keyword evidence="7" id="KW-0067">ATP-binding</keyword>
<sequence>MPTSTRSRLFDLAVCAVVLAATAFDMSVGRSPVVGAIGLAMAAALLVRRRHPLWTGGIVFALGLLQVVLAYTLSTSETDMRFTAPVLFDLAVLVAVHALAKYTRHLWQALLACAGGLFAALLVSTFSGPHWWRQALLLGAVATAAWTIGFSARTHRLYIQGLEERNTALQRERLRLAEAAAASERERIAREMHDVIAHALAGMIAQVDGASYAIDASPDQARRALLTAGDSGRRALAELQQLLAVLREPAEPGPRRRPLDVDRLDELAVWAKTVGLDPAVHTTGDTAALPVGVALAVHRIVQEALTNTLKHAGPGTHVTVDVHAGSDATGVEITDDGNGRPLPAVPDDGGHGLAGMRERVAVYGGEFTAGPRPGGGWRVTALIPTPSQPTPEPKGT</sequence>
<accession>A0A841FFH2</accession>
<dbReference type="PANTHER" id="PTHR24421">
    <property type="entry name" value="NITRATE/NITRITE SENSOR PROTEIN NARX-RELATED"/>
    <property type="match status" value="1"/>
</dbReference>
<evidence type="ECO:0000259" key="11">
    <source>
        <dbReference type="SMART" id="SM00387"/>
    </source>
</evidence>
<dbReference type="InterPro" id="IPR003594">
    <property type="entry name" value="HATPase_dom"/>
</dbReference>
<evidence type="ECO:0000256" key="10">
    <source>
        <dbReference type="SAM" id="Phobius"/>
    </source>
</evidence>
<name>A0A841FFH2_9ACTN</name>
<dbReference type="EMBL" id="JACHGT010000005">
    <property type="protein sequence ID" value="MBB6034594.1"/>
    <property type="molecule type" value="Genomic_DNA"/>
</dbReference>
<dbReference type="Pfam" id="PF07730">
    <property type="entry name" value="HisKA_3"/>
    <property type="match status" value="1"/>
</dbReference>
<gene>
    <name evidence="12" type="ORF">HNR73_002448</name>
</gene>
<keyword evidence="8" id="KW-0902">Two-component regulatory system</keyword>
<keyword evidence="13" id="KW-1185">Reference proteome</keyword>
<evidence type="ECO:0000256" key="8">
    <source>
        <dbReference type="ARBA" id="ARBA00023012"/>
    </source>
</evidence>
<keyword evidence="9" id="KW-0175">Coiled coil</keyword>
<dbReference type="RefSeq" id="WP_184787479.1">
    <property type="nucleotide sequence ID" value="NZ_BONT01000110.1"/>
</dbReference>
<reference evidence="12 13" key="1">
    <citation type="submission" date="2020-08" db="EMBL/GenBank/DDBJ databases">
        <title>Genomic Encyclopedia of Type Strains, Phase IV (KMG-IV): sequencing the most valuable type-strain genomes for metagenomic binning, comparative biology and taxonomic classification.</title>
        <authorList>
            <person name="Goeker M."/>
        </authorList>
    </citation>
    <scope>NUCLEOTIDE SEQUENCE [LARGE SCALE GENOMIC DNA]</scope>
    <source>
        <strain evidence="12 13">YIM 65646</strain>
    </source>
</reference>
<feature type="transmembrane region" description="Helical" evidence="10">
    <location>
        <begin position="52"/>
        <end position="73"/>
    </location>
</feature>
<dbReference type="Gene3D" id="3.30.565.10">
    <property type="entry name" value="Histidine kinase-like ATPase, C-terminal domain"/>
    <property type="match status" value="1"/>
</dbReference>
<feature type="domain" description="Histidine kinase/HSP90-like ATPase" evidence="11">
    <location>
        <begin position="292"/>
        <end position="387"/>
    </location>
</feature>
<comment type="caution">
    <text evidence="12">The sequence shown here is derived from an EMBL/GenBank/DDBJ whole genome shotgun (WGS) entry which is preliminary data.</text>
</comment>
<keyword evidence="10" id="KW-0472">Membrane</keyword>
<evidence type="ECO:0000256" key="9">
    <source>
        <dbReference type="SAM" id="Coils"/>
    </source>
</evidence>
<evidence type="ECO:0000256" key="6">
    <source>
        <dbReference type="ARBA" id="ARBA00022777"/>
    </source>
</evidence>
<dbReference type="CDD" id="cd16917">
    <property type="entry name" value="HATPase_UhpB-NarQ-NarX-like"/>
    <property type="match status" value="1"/>
</dbReference>
<feature type="transmembrane region" description="Helical" evidence="10">
    <location>
        <begin position="106"/>
        <end position="123"/>
    </location>
</feature>
<keyword evidence="10" id="KW-0812">Transmembrane</keyword>
<dbReference type="InterPro" id="IPR011712">
    <property type="entry name" value="Sig_transdc_His_kin_sub3_dim/P"/>
</dbReference>
<feature type="transmembrane region" description="Helical" evidence="10">
    <location>
        <begin position="135"/>
        <end position="152"/>
    </location>
</feature>
<evidence type="ECO:0000313" key="13">
    <source>
        <dbReference type="Proteomes" id="UP000548476"/>
    </source>
</evidence>
<keyword evidence="10" id="KW-1133">Transmembrane helix</keyword>
<dbReference type="GO" id="GO:0005524">
    <property type="term" value="F:ATP binding"/>
    <property type="evidence" value="ECO:0007669"/>
    <property type="project" value="UniProtKB-KW"/>
</dbReference>
<protein>
    <recommendedName>
        <fullName evidence="2">histidine kinase</fullName>
        <ecNumber evidence="2">2.7.13.3</ecNumber>
    </recommendedName>
</protein>
<dbReference type="EC" id="2.7.13.3" evidence="2"/>